<dbReference type="EMBL" id="JADPUN010000422">
    <property type="protein sequence ID" value="MBF9135364.1"/>
    <property type="molecule type" value="Genomic_DNA"/>
</dbReference>
<gene>
    <name evidence="1" type="ORF">I0C86_41675</name>
</gene>
<dbReference type="Proteomes" id="UP000638560">
    <property type="component" value="Unassembled WGS sequence"/>
</dbReference>
<keyword evidence="2" id="KW-1185">Reference proteome</keyword>
<accession>A0ABS0HA58</accession>
<name>A0ABS0HA58_9ACTN</name>
<dbReference type="RefSeq" id="WP_196206817.1">
    <property type="nucleotide sequence ID" value="NZ_JADPUN010000422.1"/>
</dbReference>
<sequence>MLDIDDMSTRMQRYWRDLLVAADNGNVRRIPCGSAMHDRPSGQPQRVCGMVNAARGSGWLRLDVPASLYRLTDAGGEALAALQERIDQVDCVTVSRRA</sequence>
<reference evidence="1 2" key="1">
    <citation type="submission" date="2020-11" db="EMBL/GenBank/DDBJ databases">
        <title>A novel isolate from a Black sea contaminated sediment with potential to produce alkanes: Plantactinospora alkalitolerans sp. nov.</title>
        <authorList>
            <person name="Carro L."/>
            <person name="Veyisoglu A."/>
            <person name="Guven K."/>
            <person name="Schumann P."/>
            <person name="Klenk H.-P."/>
            <person name="Sahin N."/>
        </authorList>
    </citation>
    <scope>NUCLEOTIDE SEQUENCE [LARGE SCALE GENOMIC DNA]</scope>
    <source>
        <strain evidence="1 2">S1510</strain>
    </source>
</reference>
<evidence type="ECO:0000313" key="2">
    <source>
        <dbReference type="Proteomes" id="UP000638560"/>
    </source>
</evidence>
<comment type="caution">
    <text evidence="1">The sequence shown here is derived from an EMBL/GenBank/DDBJ whole genome shotgun (WGS) entry which is preliminary data.</text>
</comment>
<organism evidence="1 2">
    <name type="scientific">Plantactinospora alkalitolerans</name>
    <dbReference type="NCBI Taxonomy" id="2789879"/>
    <lineage>
        <taxon>Bacteria</taxon>
        <taxon>Bacillati</taxon>
        <taxon>Actinomycetota</taxon>
        <taxon>Actinomycetes</taxon>
        <taxon>Micromonosporales</taxon>
        <taxon>Micromonosporaceae</taxon>
        <taxon>Plantactinospora</taxon>
    </lineage>
</organism>
<proteinExistence type="predicted"/>
<protein>
    <submittedName>
        <fullName evidence="1">Uncharacterized protein</fullName>
    </submittedName>
</protein>
<evidence type="ECO:0000313" key="1">
    <source>
        <dbReference type="EMBL" id="MBF9135364.1"/>
    </source>
</evidence>